<dbReference type="Proteomes" id="UP001361239">
    <property type="component" value="Unassembled WGS sequence"/>
</dbReference>
<organism evidence="2 3">
    <name type="scientific">Novosphingobium anseongense</name>
    <dbReference type="NCBI Taxonomy" id="3133436"/>
    <lineage>
        <taxon>Bacteria</taxon>
        <taxon>Pseudomonadati</taxon>
        <taxon>Pseudomonadota</taxon>
        <taxon>Alphaproteobacteria</taxon>
        <taxon>Sphingomonadales</taxon>
        <taxon>Sphingomonadaceae</taxon>
        <taxon>Novosphingobium</taxon>
    </lineage>
</organism>
<keyword evidence="3" id="KW-1185">Reference proteome</keyword>
<reference evidence="2 3" key="1">
    <citation type="submission" date="2024-03" db="EMBL/GenBank/DDBJ databases">
        <authorList>
            <person name="Jo J.-H."/>
        </authorList>
    </citation>
    <scope>NUCLEOTIDE SEQUENCE [LARGE SCALE GENOMIC DNA]</scope>
    <source>
        <strain evidence="2 3">PS1R-30</strain>
    </source>
</reference>
<evidence type="ECO:0008006" key="4">
    <source>
        <dbReference type="Google" id="ProtNLM"/>
    </source>
</evidence>
<feature type="signal peptide" evidence="1">
    <location>
        <begin position="1"/>
        <end position="21"/>
    </location>
</feature>
<evidence type="ECO:0000256" key="1">
    <source>
        <dbReference type="SAM" id="SignalP"/>
    </source>
</evidence>
<proteinExistence type="predicted"/>
<dbReference type="EMBL" id="JBBHJZ010000002">
    <property type="protein sequence ID" value="MEJ5976932.1"/>
    <property type="molecule type" value="Genomic_DNA"/>
</dbReference>
<comment type="caution">
    <text evidence="2">The sequence shown here is derived from an EMBL/GenBank/DDBJ whole genome shotgun (WGS) entry which is preliminary data.</text>
</comment>
<feature type="chain" id="PRO_5045569703" description="Alkaline proteinase inhibitor/ Outer membrane lipoprotein Omp19 domain-containing protein" evidence="1">
    <location>
        <begin position="22"/>
        <end position="137"/>
    </location>
</feature>
<evidence type="ECO:0000313" key="3">
    <source>
        <dbReference type="Proteomes" id="UP001361239"/>
    </source>
</evidence>
<gene>
    <name evidence="2" type="ORF">WG901_09825</name>
</gene>
<sequence length="137" mass="15358">MMCVRYVAGILLALAATPAAARPASEIERYYLGRYVVKTEDSARTVCRAEIAWADDVGGEFVATGCGAVPAIAESARWFFDEDKGEVRFEDPLHKSRFRLRETDAGFIAILPDESRYWFENAPKPASKPARRARRRS</sequence>
<evidence type="ECO:0000313" key="2">
    <source>
        <dbReference type="EMBL" id="MEJ5976932.1"/>
    </source>
</evidence>
<accession>A0ABU8RV87</accession>
<name>A0ABU8RV87_9SPHN</name>
<dbReference type="RefSeq" id="WP_339586890.1">
    <property type="nucleotide sequence ID" value="NZ_JBBHJZ010000002.1"/>
</dbReference>
<keyword evidence="1" id="KW-0732">Signal</keyword>
<protein>
    <recommendedName>
        <fullName evidence="4">Alkaline proteinase inhibitor/ Outer membrane lipoprotein Omp19 domain-containing protein</fullName>
    </recommendedName>
</protein>